<keyword evidence="4" id="KW-1185">Reference proteome</keyword>
<reference evidence="3 4" key="1">
    <citation type="journal article" date="2019" name="PLoS Biol.">
        <title>Sex chromosomes control vertical transmission of feminizing Wolbachia symbionts in an isopod.</title>
        <authorList>
            <person name="Becking T."/>
            <person name="Chebbi M.A."/>
            <person name="Giraud I."/>
            <person name="Moumen B."/>
            <person name="Laverre T."/>
            <person name="Caubet Y."/>
            <person name="Peccoud J."/>
            <person name="Gilbert C."/>
            <person name="Cordaux R."/>
        </authorList>
    </citation>
    <scope>NUCLEOTIDE SEQUENCE [LARGE SCALE GENOMIC DNA]</scope>
    <source>
        <strain evidence="3">ANa2</strain>
        <tissue evidence="3">Whole body excluding digestive tract and cuticle</tissue>
    </source>
</reference>
<dbReference type="GO" id="GO:0005576">
    <property type="term" value="C:extracellular region"/>
    <property type="evidence" value="ECO:0007669"/>
    <property type="project" value="UniProtKB-SubCell"/>
</dbReference>
<gene>
    <name evidence="3" type="primary">ADAMTSL1</name>
    <name evidence="3" type="ORF">Anas_04946</name>
</gene>
<dbReference type="InterPro" id="IPR036383">
    <property type="entry name" value="TSP1_rpt_sf"/>
</dbReference>
<dbReference type="AlphaFoldDB" id="A0A5N5TDW9"/>
<dbReference type="SMART" id="SM00209">
    <property type="entry name" value="TSP1"/>
    <property type="match status" value="2"/>
</dbReference>
<proteinExistence type="predicted"/>
<comment type="caution">
    <text evidence="3">The sequence shown here is derived from an EMBL/GenBank/DDBJ whole genome shotgun (WGS) entry which is preliminary data.</text>
</comment>
<dbReference type="PANTHER" id="PTHR13723">
    <property type="entry name" value="ADAMTS A DISINTEGRIN AND METALLOPROTEASE WITH THROMBOSPONDIN MOTIFS PROTEASE"/>
    <property type="match status" value="1"/>
</dbReference>
<dbReference type="Proteomes" id="UP000326759">
    <property type="component" value="Unassembled WGS sequence"/>
</dbReference>
<comment type="subcellular location">
    <subcellularLocation>
        <location evidence="1">Secreted</location>
    </subcellularLocation>
</comment>
<dbReference type="GO" id="GO:0030198">
    <property type="term" value="P:extracellular matrix organization"/>
    <property type="evidence" value="ECO:0007669"/>
    <property type="project" value="TreeGrafter"/>
</dbReference>
<dbReference type="GO" id="GO:0031012">
    <property type="term" value="C:extracellular matrix"/>
    <property type="evidence" value="ECO:0007669"/>
    <property type="project" value="TreeGrafter"/>
</dbReference>
<dbReference type="Gene3D" id="2.20.100.10">
    <property type="entry name" value="Thrombospondin type-1 (TSP1) repeat"/>
    <property type="match status" value="2"/>
</dbReference>
<dbReference type="EMBL" id="SEYY01002504">
    <property type="protein sequence ID" value="KAB7504732.1"/>
    <property type="molecule type" value="Genomic_DNA"/>
</dbReference>
<dbReference type="PANTHER" id="PTHR13723:SF281">
    <property type="entry name" value="PAPILIN"/>
    <property type="match status" value="1"/>
</dbReference>
<dbReference type="GO" id="GO:0006508">
    <property type="term" value="P:proteolysis"/>
    <property type="evidence" value="ECO:0007669"/>
    <property type="project" value="TreeGrafter"/>
</dbReference>
<organism evidence="3 4">
    <name type="scientific">Armadillidium nasatum</name>
    <dbReference type="NCBI Taxonomy" id="96803"/>
    <lineage>
        <taxon>Eukaryota</taxon>
        <taxon>Metazoa</taxon>
        <taxon>Ecdysozoa</taxon>
        <taxon>Arthropoda</taxon>
        <taxon>Crustacea</taxon>
        <taxon>Multicrustacea</taxon>
        <taxon>Malacostraca</taxon>
        <taxon>Eumalacostraca</taxon>
        <taxon>Peracarida</taxon>
        <taxon>Isopoda</taxon>
        <taxon>Oniscidea</taxon>
        <taxon>Crinocheta</taxon>
        <taxon>Armadillidiidae</taxon>
        <taxon>Armadillidium</taxon>
    </lineage>
</organism>
<dbReference type="InterPro" id="IPR000884">
    <property type="entry name" value="TSP1_rpt"/>
</dbReference>
<name>A0A5N5TDW9_9CRUS</name>
<dbReference type="InterPro" id="IPR050439">
    <property type="entry name" value="ADAMTS_ADAMTS-like"/>
</dbReference>
<keyword evidence="2" id="KW-0964">Secreted</keyword>
<dbReference type="GO" id="GO:0004222">
    <property type="term" value="F:metalloendopeptidase activity"/>
    <property type="evidence" value="ECO:0007669"/>
    <property type="project" value="TreeGrafter"/>
</dbReference>
<protein>
    <submittedName>
        <fullName evidence="3">ADAMTS-like protein 1</fullName>
    </submittedName>
</protein>
<dbReference type="SUPFAM" id="SSF82895">
    <property type="entry name" value="TSP-1 type 1 repeat"/>
    <property type="match status" value="2"/>
</dbReference>
<evidence type="ECO:0000256" key="2">
    <source>
        <dbReference type="ARBA" id="ARBA00022525"/>
    </source>
</evidence>
<accession>A0A5N5TDW9</accession>
<feature type="non-terminal residue" evidence="3">
    <location>
        <position position="1"/>
    </location>
</feature>
<sequence>GTQESVSYCIRKEDGKRVTPHLCDLKTRPDTITKTCNDRPCPPYWETSEFEPCTKTCGGGITRRQIKCVHQVTASTTRKLILPDSLCPQPPPYTQKFCNMMPCPPIWVKGKWSQCSTSCGRGIKTRTVDCVTISSVTKQKKELPHKCSKNRPSSFKSCKKFTCRGPKRQRKRKGPTIKALTMQDYKQKKFMKTVILK</sequence>
<dbReference type="Pfam" id="PF19030">
    <property type="entry name" value="TSP1_ADAMTS"/>
    <property type="match status" value="2"/>
</dbReference>
<dbReference type="PROSITE" id="PS50092">
    <property type="entry name" value="TSP1"/>
    <property type="match status" value="2"/>
</dbReference>
<feature type="non-terminal residue" evidence="3">
    <location>
        <position position="197"/>
    </location>
</feature>
<evidence type="ECO:0000256" key="1">
    <source>
        <dbReference type="ARBA" id="ARBA00004613"/>
    </source>
</evidence>
<evidence type="ECO:0000313" key="4">
    <source>
        <dbReference type="Proteomes" id="UP000326759"/>
    </source>
</evidence>
<evidence type="ECO:0000313" key="3">
    <source>
        <dbReference type="EMBL" id="KAB7504732.1"/>
    </source>
</evidence>
<dbReference type="OrthoDB" id="5948003at2759"/>